<evidence type="ECO:0000313" key="7">
    <source>
        <dbReference type="Ensembl" id="ENSSRHP00000070124.1"/>
    </source>
</evidence>
<name>A0A673L3R0_9TELE</name>
<protein>
    <submittedName>
        <fullName evidence="7">Si:dkeyp-11e3.1</fullName>
    </submittedName>
</protein>
<feature type="region of interest" description="Disordered" evidence="6">
    <location>
        <begin position="1"/>
        <end position="22"/>
    </location>
</feature>
<dbReference type="GO" id="GO:0005634">
    <property type="term" value="C:nucleus"/>
    <property type="evidence" value="ECO:0007669"/>
    <property type="project" value="UniProtKB-SubCell"/>
</dbReference>
<keyword evidence="3" id="KW-0804">Transcription</keyword>
<evidence type="ECO:0000256" key="1">
    <source>
        <dbReference type="ARBA" id="ARBA00004123"/>
    </source>
</evidence>
<dbReference type="PANTHER" id="PTHR15950:SF23">
    <property type="entry name" value="SI:CH73-52F15.5-RELATED"/>
    <property type="match status" value="1"/>
</dbReference>
<proteinExistence type="inferred from homology"/>
<reference evidence="7" key="1">
    <citation type="submission" date="2025-08" db="UniProtKB">
        <authorList>
            <consortium name="Ensembl"/>
        </authorList>
    </citation>
    <scope>IDENTIFICATION</scope>
</reference>
<feature type="compositionally biased region" description="Polar residues" evidence="6">
    <location>
        <begin position="68"/>
        <end position="86"/>
    </location>
</feature>
<evidence type="ECO:0000256" key="6">
    <source>
        <dbReference type="SAM" id="MobiDB-lite"/>
    </source>
</evidence>
<dbReference type="Pfam" id="PF07545">
    <property type="entry name" value="Vg_Tdu"/>
    <property type="match status" value="1"/>
</dbReference>
<reference evidence="7" key="2">
    <citation type="submission" date="2025-09" db="UniProtKB">
        <authorList>
            <consortium name="Ensembl"/>
        </authorList>
    </citation>
    <scope>IDENTIFICATION</scope>
</reference>
<evidence type="ECO:0000256" key="2">
    <source>
        <dbReference type="ARBA" id="ARBA00023015"/>
    </source>
</evidence>
<comment type="subcellular location">
    <subcellularLocation>
        <location evidence="1">Nucleus</location>
    </subcellularLocation>
</comment>
<evidence type="ECO:0000256" key="4">
    <source>
        <dbReference type="ARBA" id="ARBA00023242"/>
    </source>
</evidence>
<evidence type="ECO:0000256" key="5">
    <source>
        <dbReference type="ARBA" id="ARBA00025784"/>
    </source>
</evidence>
<feature type="region of interest" description="Disordered" evidence="6">
    <location>
        <begin position="50"/>
        <end position="120"/>
    </location>
</feature>
<dbReference type="AlphaFoldDB" id="A0A673L3R0"/>
<dbReference type="GO" id="GO:0006355">
    <property type="term" value="P:regulation of DNA-templated transcription"/>
    <property type="evidence" value="ECO:0007669"/>
    <property type="project" value="InterPro"/>
</dbReference>
<dbReference type="Proteomes" id="UP000472270">
    <property type="component" value="Unassembled WGS sequence"/>
</dbReference>
<keyword evidence="4" id="KW-0539">Nucleus</keyword>
<keyword evidence="8" id="KW-1185">Reference proteome</keyword>
<keyword evidence="2" id="KW-0805">Transcription regulation</keyword>
<organism evidence="7 8">
    <name type="scientific">Sinocyclocheilus rhinocerous</name>
    <dbReference type="NCBI Taxonomy" id="307959"/>
    <lineage>
        <taxon>Eukaryota</taxon>
        <taxon>Metazoa</taxon>
        <taxon>Chordata</taxon>
        <taxon>Craniata</taxon>
        <taxon>Vertebrata</taxon>
        <taxon>Euteleostomi</taxon>
        <taxon>Actinopterygii</taxon>
        <taxon>Neopterygii</taxon>
        <taxon>Teleostei</taxon>
        <taxon>Ostariophysi</taxon>
        <taxon>Cypriniformes</taxon>
        <taxon>Cyprinidae</taxon>
        <taxon>Cyprininae</taxon>
        <taxon>Sinocyclocheilus</taxon>
    </lineage>
</organism>
<evidence type="ECO:0000313" key="8">
    <source>
        <dbReference type="Proteomes" id="UP000472270"/>
    </source>
</evidence>
<accession>A0A673L3R0</accession>
<sequence length="249" mass="28158">KLQMKKSVMEEGLGNPVAKKTKEESGSVLLTYFQGDINSMVDEHFSRALSQANKPKEERSKIKRNHEVAQTNGLSSQWEAESQTRFQPLFPPEHLRQGTSSKSQSNHQMPPNHPANSAILWSGDSRQGLSVVLPPMMYPSAVSSDGLMVAEHQYSNSLLNFLHNDHPDLGTVVLPSSKQNLTPGWTRYPGFGDQMNDMNLNSGKCHHFLPSYFNHTYIIVQLYFQKFMVCKIFSVYFIPVMAKLNFPLL</sequence>
<dbReference type="PANTHER" id="PTHR15950">
    <property type="entry name" value="TRANSCRIPTION COFACTOR VESTIGIAL-LIKE PROTEIN"/>
    <property type="match status" value="1"/>
</dbReference>
<dbReference type="InterPro" id="IPR011520">
    <property type="entry name" value="Vg_fam"/>
</dbReference>
<feature type="compositionally biased region" description="Polar residues" evidence="6">
    <location>
        <begin position="97"/>
        <end position="109"/>
    </location>
</feature>
<evidence type="ECO:0000256" key="3">
    <source>
        <dbReference type="ARBA" id="ARBA00023163"/>
    </source>
</evidence>
<dbReference type="Ensembl" id="ENSSRHT00000072039.1">
    <property type="protein sequence ID" value="ENSSRHP00000070124.1"/>
    <property type="gene ID" value="ENSSRHG00000034895.1"/>
</dbReference>
<comment type="similarity">
    <text evidence="5">Belongs to the vestigial family.</text>
</comment>